<evidence type="ECO:0000313" key="4">
    <source>
        <dbReference type="Proteomes" id="UP000789759"/>
    </source>
</evidence>
<dbReference type="EMBL" id="CAJVQA010003221">
    <property type="protein sequence ID" value="CAG8569630.1"/>
    <property type="molecule type" value="Genomic_DNA"/>
</dbReference>
<dbReference type="Pfam" id="PF10252">
    <property type="entry name" value="PP28"/>
    <property type="match status" value="1"/>
</dbReference>
<proteinExistence type="predicted"/>
<dbReference type="InterPro" id="IPR019380">
    <property type="entry name" value="Casein_kinase_sb_PP28"/>
</dbReference>
<feature type="domain" description="Casein kinase substrate phosphoprotein PP28" evidence="2">
    <location>
        <begin position="91"/>
        <end position="156"/>
    </location>
</feature>
<dbReference type="Proteomes" id="UP000789759">
    <property type="component" value="Unassembled WGS sequence"/>
</dbReference>
<reference evidence="3" key="1">
    <citation type="submission" date="2021-06" db="EMBL/GenBank/DDBJ databases">
        <authorList>
            <person name="Kallberg Y."/>
            <person name="Tangrot J."/>
            <person name="Rosling A."/>
        </authorList>
    </citation>
    <scope>NUCLEOTIDE SEQUENCE</scope>
    <source>
        <strain evidence="3">FL966</strain>
    </source>
</reference>
<evidence type="ECO:0000256" key="1">
    <source>
        <dbReference type="SAM" id="MobiDB-lite"/>
    </source>
</evidence>
<keyword evidence="4" id="KW-1185">Reference proteome</keyword>
<comment type="caution">
    <text evidence="3">The sequence shown here is derived from an EMBL/GenBank/DDBJ whole genome shotgun (WGS) entry which is preliminary data.</text>
</comment>
<feature type="compositionally biased region" description="Basic and acidic residues" evidence="1">
    <location>
        <begin position="86"/>
        <end position="115"/>
    </location>
</feature>
<dbReference type="OrthoDB" id="21120at2759"/>
<evidence type="ECO:0000259" key="2">
    <source>
        <dbReference type="Pfam" id="PF10252"/>
    </source>
</evidence>
<organism evidence="3 4">
    <name type="scientific">Cetraspora pellucida</name>
    <dbReference type="NCBI Taxonomy" id="1433469"/>
    <lineage>
        <taxon>Eukaryota</taxon>
        <taxon>Fungi</taxon>
        <taxon>Fungi incertae sedis</taxon>
        <taxon>Mucoromycota</taxon>
        <taxon>Glomeromycotina</taxon>
        <taxon>Glomeromycetes</taxon>
        <taxon>Diversisporales</taxon>
        <taxon>Gigasporaceae</taxon>
        <taxon>Cetraspora</taxon>
    </lineage>
</organism>
<accession>A0A9N9BL19</accession>
<feature type="region of interest" description="Disordered" evidence="1">
    <location>
        <begin position="128"/>
        <end position="160"/>
    </location>
</feature>
<dbReference type="AlphaFoldDB" id="A0A9N9BL19"/>
<protein>
    <submittedName>
        <fullName evidence="3">1212_t:CDS:1</fullName>
    </submittedName>
</protein>
<sequence length="160" mass="18616">MVSEFNNNDVQYFCYNVHILNFGVEEKIKKPKPKYNNRHSKPTRGGGRKFTNPRRLAIEKDEEDGLWEHREAHNDIESSDDEEEREVVVKKSKETKESKESKSESLESTAEKEAAKQRYWKLHLEGKTEQAKADLAPKAEAQKAKLEKEGRKSRNKSKVN</sequence>
<gene>
    <name evidence="3" type="ORF">CPELLU_LOCUS5589</name>
</gene>
<feature type="compositionally biased region" description="Basic residues" evidence="1">
    <location>
        <begin position="29"/>
        <end position="42"/>
    </location>
</feature>
<feature type="compositionally biased region" description="Basic and acidic residues" evidence="1">
    <location>
        <begin position="128"/>
        <end position="152"/>
    </location>
</feature>
<name>A0A9N9BL19_9GLOM</name>
<feature type="region of interest" description="Disordered" evidence="1">
    <location>
        <begin position="27"/>
        <end position="115"/>
    </location>
</feature>
<evidence type="ECO:0000313" key="3">
    <source>
        <dbReference type="EMBL" id="CAG8569630.1"/>
    </source>
</evidence>
<feature type="compositionally biased region" description="Basic and acidic residues" evidence="1">
    <location>
        <begin position="66"/>
        <end position="76"/>
    </location>
</feature>